<dbReference type="SUPFAM" id="SSF52172">
    <property type="entry name" value="CheY-like"/>
    <property type="match status" value="1"/>
</dbReference>
<accession>A0A1Z4N073</accession>
<dbReference type="InterPro" id="IPR001789">
    <property type="entry name" value="Sig_transdc_resp-reg_receiver"/>
</dbReference>
<dbReference type="RefSeq" id="WP_096576989.1">
    <property type="nucleotide sequence ID" value="NZ_CAWNJS010000001.1"/>
</dbReference>
<dbReference type="GO" id="GO:0000160">
    <property type="term" value="P:phosphorelay signal transduction system"/>
    <property type="evidence" value="ECO:0007669"/>
    <property type="project" value="InterPro"/>
</dbReference>
<reference evidence="4 5" key="1">
    <citation type="submission" date="2017-06" db="EMBL/GenBank/DDBJ databases">
        <title>Genome sequencing of cyanobaciteial culture collection at National Institute for Environmental Studies (NIES).</title>
        <authorList>
            <person name="Hirose Y."/>
            <person name="Shimura Y."/>
            <person name="Fujisawa T."/>
            <person name="Nakamura Y."/>
            <person name="Kawachi M."/>
        </authorList>
    </citation>
    <scope>NUCLEOTIDE SEQUENCE [LARGE SCALE GENOMIC DNA]</scope>
    <source>
        <strain evidence="4 5">NIES-37</strain>
    </source>
</reference>
<feature type="modified residue" description="4-aspartylphosphate" evidence="2">
    <location>
        <position position="54"/>
    </location>
</feature>
<dbReference type="InterPro" id="IPR050595">
    <property type="entry name" value="Bact_response_regulator"/>
</dbReference>
<evidence type="ECO:0000256" key="1">
    <source>
        <dbReference type="ARBA" id="ARBA00022553"/>
    </source>
</evidence>
<dbReference type="Pfam" id="PF00072">
    <property type="entry name" value="Response_reg"/>
    <property type="match status" value="1"/>
</dbReference>
<keyword evidence="5" id="KW-1185">Reference proteome</keyword>
<keyword evidence="1 2" id="KW-0597">Phosphoprotein</keyword>
<dbReference type="SMART" id="SM00448">
    <property type="entry name" value="REC"/>
    <property type="match status" value="1"/>
</dbReference>
<dbReference type="CDD" id="cd17552">
    <property type="entry name" value="REC_RR468-like"/>
    <property type="match status" value="1"/>
</dbReference>
<dbReference type="Gene3D" id="3.40.50.2300">
    <property type="match status" value="1"/>
</dbReference>
<evidence type="ECO:0000313" key="4">
    <source>
        <dbReference type="EMBL" id="BAY99099.1"/>
    </source>
</evidence>
<dbReference type="PROSITE" id="PS50110">
    <property type="entry name" value="RESPONSE_REGULATORY"/>
    <property type="match status" value="1"/>
</dbReference>
<gene>
    <name evidence="4" type="ORF">NIES37_30780</name>
</gene>
<dbReference type="PANTHER" id="PTHR44591:SF22">
    <property type="entry name" value="CHEY SUBFAMILY"/>
    <property type="match status" value="1"/>
</dbReference>
<sequence>MTKQVLIVDDDDHLRELVQACLEDLGGWKTLTAPSGKEALKIAQTAPIDAILLDVSMPDMDGFVVFEKLQQHNVSQSIPVILLTARVLPSDRDRFARMGIAGVISKPFEPITISQQVADILGWD</sequence>
<dbReference type="PANTHER" id="PTHR44591">
    <property type="entry name" value="STRESS RESPONSE REGULATOR PROTEIN 1"/>
    <property type="match status" value="1"/>
</dbReference>
<protein>
    <submittedName>
        <fullName evidence="4">Two-component response regulator</fullName>
    </submittedName>
</protein>
<dbReference type="Proteomes" id="UP000218785">
    <property type="component" value="Chromosome"/>
</dbReference>
<organism evidence="4 5">
    <name type="scientific">Tolypothrix tenuis PCC 7101</name>
    <dbReference type="NCBI Taxonomy" id="231146"/>
    <lineage>
        <taxon>Bacteria</taxon>
        <taxon>Bacillati</taxon>
        <taxon>Cyanobacteriota</taxon>
        <taxon>Cyanophyceae</taxon>
        <taxon>Nostocales</taxon>
        <taxon>Tolypothrichaceae</taxon>
        <taxon>Tolypothrix</taxon>
    </lineage>
</organism>
<evidence type="ECO:0000313" key="5">
    <source>
        <dbReference type="Proteomes" id="UP000218785"/>
    </source>
</evidence>
<dbReference type="InterPro" id="IPR011006">
    <property type="entry name" value="CheY-like_superfamily"/>
</dbReference>
<dbReference type="KEGG" id="ttq:NIES37_30780"/>
<evidence type="ECO:0000259" key="3">
    <source>
        <dbReference type="PROSITE" id="PS50110"/>
    </source>
</evidence>
<dbReference type="EMBL" id="AP018248">
    <property type="protein sequence ID" value="BAY99099.1"/>
    <property type="molecule type" value="Genomic_DNA"/>
</dbReference>
<name>A0A1Z4N073_9CYAN</name>
<feature type="domain" description="Response regulatory" evidence="3">
    <location>
        <begin position="4"/>
        <end position="121"/>
    </location>
</feature>
<dbReference type="AlphaFoldDB" id="A0A1Z4N073"/>
<proteinExistence type="predicted"/>
<evidence type="ECO:0000256" key="2">
    <source>
        <dbReference type="PROSITE-ProRule" id="PRU00169"/>
    </source>
</evidence>